<dbReference type="Pfam" id="PF00300">
    <property type="entry name" value="His_Phos_1"/>
    <property type="match status" value="1"/>
</dbReference>
<dbReference type="RefSeq" id="WP_422919146.1">
    <property type="nucleotide sequence ID" value="NZ_JAMZEJ010000003.1"/>
</dbReference>
<protein>
    <submittedName>
        <fullName evidence="1">Phosphoglycerate mutase family protein</fullName>
    </submittedName>
</protein>
<dbReference type="PANTHER" id="PTHR48100:SF1">
    <property type="entry name" value="HISTIDINE PHOSPHATASE FAMILY PROTEIN-RELATED"/>
    <property type="match status" value="1"/>
</dbReference>
<comment type="caution">
    <text evidence="1">The sequence shown here is derived from an EMBL/GenBank/DDBJ whole genome shotgun (WGS) entry which is preliminary data.</text>
</comment>
<dbReference type="Gene3D" id="3.40.50.1240">
    <property type="entry name" value="Phosphoglycerate mutase-like"/>
    <property type="match status" value="1"/>
</dbReference>
<dbReference type="CDD" id="cd07067">
    <property type="entry name" value="HP_PGM_like"/>
    <property type="match status" value="1"/>
</dbReference>
<dbReference type="InterPro" id="IPR050275">
    <property type="entry name" value="PGM_Phosphatase"/>
</dbReference>
<evidence type="ECO:0000313" key="2">
    <source>
        <dbReference type="Proteomes" id="UP001524547"/>
    </source>
</evidence>
<dbReference type="SMART" id="SM00855">
    <property type="entry name" value="PGAM"/>
    <property type="match status" value="1"/>
</dbReference>
<dbReference type="SUPFAM" id="SSF53254">
    <property type="entry name" value="Phosphoglycerate mutase-like"/>
    <property type="match status" value="1"/>
</dbReference>
<accession>A0ABT1VW57</accession>
<proteinExistence type="predicted"/>
<dbReference type="InterPro" id="IPR013078">
    <property type="entry name" value="His_Pase_superF_clade-1"/>
</dbReference>
<name>A0ABT1VW57_9PROT</name>
<sequence>MILLRHCQSEFNLHFTRTRRDPGIVDPVLTPLGMRQAEAAAEALSAPGADPITRILCSPYRRAIQTATPLAERLGLTVAVTTEVRERFAFVCDVGSAGSVLRRWRPDLDLSAVPERWWPEDEEQEDAVSARASAFRDAAMARSDWRTTLVVSHWGFLLALTGRSVGNGEWLRLDPNAPAS</sequence>
<keyword evidence="2" id="KW-1185">Reference proteome</keyword>
<evidence type="ECO:0000313" key="1">
    <source>
        <dbReference type="EMBL" id="MCQ8240425.1"/>
    </source>
</evidence>
<reference evidence="1 2" key="1">
    <citation type="submission" date="2022-06" db="EMBL/GenBank/DDBJ databases">
        <title>Rhizosaccharibacter gen. nov. sp. nov. KSS12, endophytic bacteria isolated from sugarcane.</title>
        <authorList>
            <person name="Pitiwittayakul N."/>
        </authorList>
    </citation>
    <scope>NUCLEOTIDE SEQUENCE [LARGE SCALE GENOMIC DNA]</scope>
    <source>
        <strain evidence="1 2">KSS12</strain>
    </source>
</reference>
<dbReference type="Proteomes" id="UP001524547">
    <property type="component" value="Unassembled WGS sequence"/>
</dbReference>
<dbReference type="EMBL" id="JAMZEJ010000003">
    <property type="protein sequence ID" value="MCQ8240425.1"/>
    <property type="molecule type" value="Genomic_DNA"/>
</dbReference>
<organism evidence="1 2">
    <name type="scientific">Rhizosaccharibacter radicis</name>
    <dbReference type="NCBI Taxonomy" id="2782605"/>
    <lineage>
        <taxon>Bacteria</taxon>
        <taxon>Pseudomonadati</taxon>
        <taxon>Pseudomonadota</taxon>
        <taxon>Alphaproteobacteria</taxon>
        <taxon>Acetobacterales</taxon>
        <taxon>Acetobacteraceae</taxon>
        <taxon>Rhizosaccharibacter</taxon>
    </lineage>
</organism>
<dbReference type="PANTHER" id="PTHR48100">
    <property type="entry name" value="BROAD-SPECIFICITY PHOSPHATASE YOR283W-RELATED"/>
    <property type="match status" value="1"/>
</dbReference>
<gene>
    <name evidence="1" type="ORF">NFI88_06150</name>
</gene>
<dbReference type="InterPro" id="IPR029033">
    <property type="entry name" value="His_PPase_superfam"/>
</dbReference>